<evidence type="ECO:0000313" key="3">
    <source>
        <dbReference type="Proteomes" id="UP000550707"/>
    </source>
</evidence>
<sequence length="131" mass="13907">MSTVSSDPFLLGSCVHGPEDAVPCSELGAGTEGGGCRVRGAGLNGGGHGEDQASEDTRSTLATHFGSPRSKIPRPHGLLFPLDTFLSSYANSVDTEASFMRDGLRGPDRCQVMSVRRALQETDSEHLWETD</sequence>
<dbReference type="Proteomes" id="UP000550707">
    <property type="component" value="Unassembled WGS sequence"/>
</dbReference>
<feature type="compositionally biased region" description="Basic and acidic residues" evidence="1">
    <location>
        <begin position="48"/>
        <end position="58"/>
    </location>
</feature>
<dbReference type="AlphaFoldDB" id="A0A7J8FT52"/>
<reference evidence="2 3" key="1">
    <citation type="journal article" date="2020" name="Nature">
        <title>Six reference-quality genomes reveal evolution of bat adaptations.</title>
        <authorList>
            <person name="Jebb D."/>
            <person name="Huang Z."/>
            <person name="Pippel M."/>
            <person name="Hughes G.M."/>
            <person name="Lavrichenko K."/>
            <person name="Devanna P."/>
            <person name="Winkler S."/>
            <person name="Jermiin L.S."/>
            <person name="Skirmuntt E.C."/>
            <person name="Katzourakis A."/>
            <person name="Burkitt-Gray L."/>
            <person name="Ray D.A."/>
            <person name="Sullivan K.A.M."/>
            <person name="Roscito J.G."/>
            <person name="Kirilenko B.M."/>
            <person name="Davalos L.M."/>
            <person name="Corthals A.P."/>
            <person name="Power M.L."/>
            <person name="Jones G."/>
            <person name="Ransome R.D."/>
            <person name="Dechmann D.K.N."/>
            <person name="Locatelli A.G."/>
            <person name="Puechmaille S.J."/>
            <person name="Fedrigo O."/>
            <person name="Jarvis E.D."/>
            <person name="Hiller M."/>
            <person name="Vernes S.C."/>
            <person name="Myers E.W."/>
            <person name="Teeling E.C."/>
        </authorList>
    </citation>
    <scope>NUCLEOTIDE SEQUENCE [LARGE SCALE GENOMIC DNA]</scope>
    <source>
        <strain evidence="2">MMolMol1</strain>
        <tissue evidence="2">Muscle</tissue>
    </source>
</reference>
<organism evidence="2 3">
    <name type="scientific">Molossus molossus</name>
    <name type="common">Pallas' mastiff bat</name>
    <name type="synonym">Vespertilio molossus</name>
    <dbReference type="NCBI Taxonomy" id="27622"/>
    <lineage>
        <taxon>Eukaryota</taxon>
        <taxon>Metazoa</taxon>
        <taxon>Chordata</taxon>
        <taxon>Craniata</taxon>
        <taxon>Vertebrata</taxon>
        <taxon>Euteleostomi</taxon>
        <taxon>Mammalia</taxon>
        <taxon>Eutheria</taxon>
        <taxon>Laurasiatheria</taxon>
        <taxon>Chiroptera</taxon>
        <taxon>Yangochiroptera</taxon>
        <taxon>Molossidae</taxon>
        <taxon>Molossus</taxon>
    </lineage>
</organism>
<evidence type="ECO:0000256" key="1">
    <source>
        <dbReference type="SAM" id="MobiDB-lite"/>
    </source>
</evidence>
<name>A0A7J8FT52_MOLMO</name>
<gene>
    <name evidence="2" type="ORF">HJG59_008446</name>
</gene>
<dbReference type="EMBL" id="JACASF010000011">
    <property type="protein sequence ID" value="KAF6450589.1"/>
    <property type="molecule type" value="Genomic_DNA"/>
</dbReference>
<accession>A0A7J8FT52</accession>
<protein>
    <submittedName>
        <fullName evidence="2">Uncharacterized protein</fullName>
    </submittedName>
</protein>
<comment type="caution">
    <text evidence="2">The sequence shown here is derived from an EMBL/GenBank/DDBJ whole genome shotgun (WGS) entry which is preliminary data.</text>
</comment>
<keyword evidence="3" id="KW-1185">Reference proteome</keyword>
<feature type="region of interest" description="Disordered" evidence="1">
    <location>
        <begin position="40"/>
        <end position="73"/>
    </location>
</feature>
<evidence type="ECO:0000313" key="2">
    <source>
        <dbReference type="EMBL" id="KAF6450589.1"/>
    </source>
</evidence>
<proteinExistence type="predicted"/>